<dbReference type="OrthoDB" id="2224677at2759"/>
<dbReference type="AlphaFoldDB" id="A0A8H7SDQ6"/>
<reference evidence="2 3" key="1">
    <citation type="submission" date="2020-12" db="EMBL/GenBank/DDBJ databases">
        <title>Metabolic potential, ecology and presence of endohyphal bacteria is reflected in genomic diversity of Mucoromycotina.</title>
        <authorList>
            <person name="Muszewska A."/>
            <person name="Okrasinska A."/>
            <person name="Steczkiewicz K."/>
            <person name="Drgas O."/>
            <person name="Orlowska M."/>
            <person name="Perlinska-Lenart U."/>
            <person name="Aleksandrzak-Piekarczyk T."/>
            <person name="Szatraj K."/>
            <person name="Zielenkiewicz U."/>
            <person name="Pilsyk S."/>
            <person name="Malc E."/>
            <person name="Mieczkowski P."/>
            <person name="Kruszewska J.S."/>
            <person name="Biernat P."/>
            <person name="Pawlowska J."/>
        </authorList>
    </citation>
    <scope>NUCLEOTIDE SEQUENCE [LARGE SCALE GENOMIC DNA]</scope>
    <source>
        <strain evidence="2 3">CBS 142.35</strain>
    </source>
</reference>
<evidence type="ECO:0000256" key="1">
    <source>
        <dbReference type="SAM" id="MobiDB-lite"/>
    </source>
</evidence>
<evidence type="ECO:0000313" key="2">
    <source>
        <dbReference type="EMBL" id="KAG2227680.1"/>
    </source>
</evidence>
<feature type="region of interest" description="Disordered" evidence="1">
    <location>
        <begin position="292"/>
        <end position="311"/>
    </location>
</feature>
<organism evidence="2 3">
    <name type="scientific">Circinella minor</name>
    <dbReference type="NCBI Taxonomy" id="1195481"/>
    <lineage>
        <taxon>Eukaryota</taxon>
        <taxon>Fungi</taxon>
        <taxon>Fungi incertae sedis</taxon>
        <taxon>Mucoromycota</taxon>
        <taxon>Mucoromycotina</taxon>
        <taxon>Mucoromycetes</taxon>
        <taxon>Mucorales</taxon>
        <taxon>Lichtheimiaceae</taxon>
        <taxon>Circinella</taxon>
    </lineage>
</organism>
<dbReference type="EMBL" id="JAEPRB010000005">
    <property type="protein sequence ID" value="KAG2227680.1"/>
    <property type="molecule type" value="Genomic_DNA"/>
</dbReference>
<comment type="caution">
    <text evidence="2">The sequence shown here is derived from an EMBL/GenBank/DDBJ whole genome shotgun (WGS) entry which is preliminary data.</text>
</comment>
<sequence>MTTTPLSTMIYPYPWDLAVRANQQRYPTHERVPILKRSEIILDETYFSRHDLDNMNTKNMIIQPYYHGQDQELFPDGQPPKNLEQHPELLPPSDTVAVTIISSNKSIPDVDNDNEMTTIKKEAVIPKYGVRRIVRRVYLQTPTVAKIALRMNELVVRHESWIDVKRRELRIVTWNETWGNTAMVGDITVYRGIKGDPSQFRGKVPVAPMGTDHRTFVGPIERTYYHGKSDNATNIVSQQQQGGEKMTLFLQYAYFKISPTLRIPFRSTIETKCLNCYHNNTQEGRKLDMEFMQQEQEKEERDEKKRKKLVR</sequence>
<protein>
    <submittedName>
        <fullName evidence="2">Uncharacterized protein</fullName>
    </submittedName>
</protein>
<dbReference type="Proteomes" id="UP000646827">
    <property type="component" value="Unassembled WGS sequence"/>
</dbReference>
<proteinExistence type="predicted"/>
<evidence type="ECO:0000313" key="3">
    <source>
        <dbReference type="Proteomes" id="UP000646827"/>
    </source>
</evidence>
<feature type="compositionally biased region" description="Basic and acidic residues" evidence="1">
    <location>
        <begin position="292"/>
        <end position="303"/>
    </location>
</feature>
<name>A0A8H7SDQ6_9FUNG</name>
<gene>
    <name evidence="2" type="ORF">INT45_004722</name>
</gene>
<keyword evidence="3" id="KW-1185">Reference proteome</keyword>
<accession>A0A8H7SDQ6</accession>